<evidence type="ECO:0000256" key="1">
    <source>
        <dbReference type="SAM" id="Coils"/>
    </source>
</evidence>
<dbReference type="InParanoid" id="A2G2C0"/>
<dbReference type="VEuPathDB" id="TrichDB:TVAG_294050"/>
<reference evidence="2" key="1">
    <citation type="submission" date="2006-10" db="EMBL/GenBank/DDBJ databases">
        <authorList>
            <person name="Amadeo P."/>
            <person name="Zhao Q."/>
            <person name="Wortman J."/>
            <person name="Fraser-Liggett C."/>
            <person name="Carlton J."/>
        </authorList>
    </citation>
    <scope>NUCLEOTIDE SEQUENCE</scope>
    <source>
        <strain evidence="2">G3</strain>
    </source>
</reference>
<feature type="coiled-coil region" evidence="1">
    <location>
        <begin position="352"/>
        <end position="393"/>
    </location>
</feature>
<feature type="coiled-coil region" evidence="1">
    <location>
        <begin position="166"/>
        <end position="327"/>
    </location>
</feature>
<dbReference type="SMR" id="A2G2C0"/>
<dbReference type="Proteomes" id="UP000001542">
    <property type="component" value="Unassembled WGS sequence"/>
</dbReference>
<dbReference type="VEuPathDB" id="TrichDB:TVAGG3_0541880"/>
<sequence>MLSPKARTAGELSLDDLKEEFLKNCESLERKAKALVTAKSEIGPDDQVKELQLKIKQLEAELARKQRRRNNLLRQVRSFKALTGATATRVKQPVAANFKGSSARSKSRTDVIKQLNDYNSKHHDPNIDFALLVLHGKATPEELNDQMDADKEQIGFGEVIQRRMNLNKYRQQSDQLTADLDTLRKQYEKLEMHRDDVVHGYQSQADQNTQAQREYNDYYKKLEQKKQELQKAQDLESQNAQLQSEIDASGLDNEARIERLNKAKEQAAKDQLKREIADLQNDSARLEESNANLEQKIHELEATSPKKSSKEEEITAELDKLKEQLNEDPSTNMKFNNFIAQMESYALSPQDVVDKNKEKTELEQQIRDIQQEIEELQNKDQQLQHESDIKRENISKLENSLTDIANEYEKLPTDQVHAMPEFIKGAPSIKFTKQDIFQIGQDQTAIIIYFKTFSFEHSFIGKKPSKVFLNVELLEHQSTESQPVDITSGVFNSRMIFVCKNDFFLAEYLERTSASVIICRQREDMLTEAARTEVNMLPFLDGNKEMTQTVPLWNTQNKQVGKLTFEAAIYRAPIKSKNVSSV</sequence>
<dbReference type="EMBL" id="DS114278">
    <property type="protein sequence ID" value="EAX88699.1"/>
    <property type="molecule type" value="Genomic_DNA"/>
</dbReference>
<evidence type="ECO:0000313" key="2">
    <source>
        <dbReference type="EMBL" id="EAX88699.1"/>
    </source>
</evidence>
<dbReference type="PANTHER" id="PTHR14240">
    <property type="entry name" value="RETINITIS PIGMENTOSA GTPASE REGULATOR-INTERACTING PROTEIN"/>
    <property type="match status" value="1"/>
</dbReference>
<name>A2G2C0_TRIV3</name>
<dbReference type="KEGG" id="tva:4746360"/>
<dbReference type="AlphaFoldDB" id="A2G2C0"/>
<dbReference type="OrthoDB" id="26525at2759"/>
<evidence type="ECO:0000313" key="3">
    <source>
        <dbReference type="Proteomes" id="UP000001542"/>
    </source>
</evidence>
<accession>A2G2C0</accession>
<protein>
    <recommendedName>
        <fullName evidence="4">RPGR-interacting protein 1 first C2 domain-containing protein</fullName>
    </recommendedName>
</protein>
<reference evidence="2" key="2">
    <citation type="journal article" date="2007" name="Science">
        <title>Draft genome sequence of the sexually transmitted pathogen Trichomonas vaginalis.</title>
        <authorList>
            <person name="Carlton J.M."/>
            <person name="Hirt R.P."/>
            <person name="Silva J.C."/>
            <person name="Delcher A.L."/>
            <person name="Schatz M."/>
            <person name="Zhao Q."/>
            <person name="Wortman J.R."/>
            <person name="Bidwell S.L."/>
            <person name="Alsmark U.C.M."/>
            <person name="Besteiro S."/>
            <person name="Sicheritz-Ponten T."/>
            <person name="Noel C.J."/>
            <person name="Dacks J.B."/>
            <person name="Foster P.G."/>
            <person name="Simillion C."/>
            <person name="Van de Peer Y."/>
            <person name="Miranda-Saavedra D."/>
            <person name="Barton G.J."/>
            <person name="Westrop G.D."/>
            <person name="Mueller S."/>
            <person name="Dessi D."/>
            <person name="Fiori P.L."/>
            <person name="Ren Q."/>
            <person name="Paulsen I."/>
            <person name="Zhang H."/>
            <person name="Bastida-Corcuera F.D."/>
            <person name="Simoes-Barbosa A."/>
            <person name="Brown M.T."/>
            <person name="Hayes R.D."/>
            <person name="Mukherjee M."/>
            <person name="Okumura C.Y."/>
            <person name="Schneider R."/>
            <person name="Smith A.J."/>
            <person name="Vanacova S."/>
            <person name="Villalvazo M."/>
            <person name="Haas B.J."/>
            <person name="Pertea M."/>
            <person name="Feldblyum T.V."/>
            <person name="Utterback T.R."/>
            <person name="Shu C.L."/>
            <person name="Osoegawa K."/>
            <person name="de Jong P.J."/>
            <person name="Hrdy I."/>
            <person name="Horvathova L."/>
            <person name="Zubacova Z."/>
            <person name="Dolezal P."/>
            <person name="Malik S.B."/>
            <person name="Logsdon J.M. Jr."/>
            <person name="Henze K."/>
            <person name="Gupta A."/>
            <person name="Wang C.C."/>
            <person name="Dunne R.L."/>
            <person name="Upcroft J.A."/>
            <person name="Upcroft P."/>
            <person name="White O."/>
            <person name="Salzberg S.L."/>
            <person name="Tang P."/>
            <person name="Chiu C.-H."/>
            <person name="Lee Y.-S."/>
            <person name="Embley T.M."/>
            <person name="Coombs G.H."/>
            <person name="Mottram J.C."/>
            <person name="Tachezy J."/>
            <person name="Fraser-Liggett C.M."/>
            <person name="Johnson P.J."/>
        </authorList>
    </citation>
    <scope>NUCLEOTIDE SEQUENCE [LARGE SCALE GENOMIC DNA]</scope>
    <source>
        <strain evidence="2">G3</strain>
    </source>
</reference>
<dbReference type="RefSeq" id="XP_001301629.1">
    <property type="nucleotide sequence ID" value="XM_001301628.1"/>
</dbReference>
<organism evidence="2 3">
    <name type="scientific">Trichomonas vaginalis (strain ATCC PRA-98 / G3)</name>
    <dbReference type="NCBI Taxonomy" id="412133"/>
    <lineage>
        <taxon>Eukaryota</taxon>
        <taxon>Metamonada</taxon>
        <taxon>Parabasalia</taxon>
        <taxon>Trichomonadida</taxon>
        <taxon>Trichomonadidae</taxon>
        <taxon>Trichomonas</taxon>
    </lineage>
</organism>
<gene>
    <name evidence="2" type="ORF">TVAG_294050</name>
</gene>
<dbReference type="GO" id="GO:0035869">
    <property type="term" value="C:ciliary transition zone"/>
    <property type="evidence" value="ECO:0000318"/>
    <property type="project" value="GO_Central"/>
</dbReference>
<keyword evidence="3" id="KW-1185">Reference proteome</keyword>
<feature type="coiled-coil region" evidence="1">
    <location>
        <begin position="18"/>
        <end position="82"/>
    </location>
</feature>
<dbReference type="Gene3D" id="2.60.40.150">
    <property type="entry name" value="C2 domain"/>
    <property type="match status" value="1"/>
</dbReference>
<proteinExistence type="predicted"/>
<dbReference type="SUPFAM" id="SSF49562">
    <property type="entry name" value="C2 domain (Calcium/lipid-binding domain, CaLB)"/>
    <property type="match status" value="1"/>
</dbReference>
<dbReference type="InterPro" id="IPR031139">
    <property type="entry name" value="RPGRIP1_fam"/>
</dbReference>
<dbReference type="InterPro" id="IPR035892">
    <property type="entry name" value="C2_domain_sf"/>
</dbReference>
<keyword evidence="1" id="KW-0175">Coiled coil</keyword>
<dbReference type="PANTHER" id="PTHR14240:SF1">
    <property type="entry name" value="PROTEIN FANTOM-RELATED"/>
    <property type="match status" value="1"/>
</dbReference>
<evidence type="ECO:0008006" key="4">
    <source>
        <dbReference type="Google" id="ProtNLM"/>
    </source>
</evidence>
<dbReference type="GO" id="GO:1905515">
    <property type="term" value="P:non-motile cilium assembly"/>
    <property type="evidence" value="ECO:0000318"/>
    <property type="project" value="GO_Central"/>
</dbReference>